<feature type="transmembrane region" description="Helical" evidence="1">
    <location>
        <begin position="544"/>
        <end position="570"/>
    </location>
</feature>
<keyword evidence="1" id="KW-0812">Transmembrane</keyword>
<reference evidence="2 3" key="1">
    <citation type="submission" date="2019-07" db="EMBL/GenBank/DDBJ databases">
        <title>Whole genome shotgun sequence of Cerasibacillus quisquiliarum NBRC 102429.</title>
        <authorList>
            <person name="Hosoyama A."/>
            <person name="Uohara A."/>
            <person name="Ohji S."/>
            <person name="Ichikawa N."/>
        </authorList>
    </citation>
    <scope>NUCLEOTIDE SEQUENCE [LARGE SCALE GENOMIC DNA]</scope>
    <source>
        <strain evidence="2 3">NBRC 102429</strain>
    </source>
</reference>
<proteinExistence type="predicted"/>
<dbReference type="Proteomes" id="UP000321491">
    <property type="component" value="Unassembled WGS sequence"/>
</dbReference>
<feature type="transmembrane region" description="Helical" evidence="1">
    <location>
        <begin position="168"/>
        <end position="187"/>
    </location>
</feature>
<evidence type="ECO:0000256" key="1">
    <source>
        <dbReference type="SAM" id="Phobius"/>
    </source>
</evidence>
<organism evidence="2 3">
    <name type="scientific">Cerasibacillus quisquiliarum</name>
    <dbReference type="NCBI Taxonomy" id="227865"/>
    <lineage>
        <taxon>Bacteria</taxon>
        <taxon>Bacillati</taxon>
        <taxon>Bacillota</taxon>
        <taxon>Bacilli</taxon>
        <taxon>Bacillales</taxon>
        <taxon>Bacillaceae</taxon>
        <taxon>Cerasibacillus</taxon>
    </lineage>
</organism>
<dbReference type="RefSeq" id="WP_146937806.1">
    <property type="nucleotide sequence ID" value="NZ_BJXW01000017.1"/>
</dbReference>
<comment type="caution">
    <text evidence="2">The sequence shown here is derived from an EMBL/GenBank/DDBJ whole genome shotgun (WGS) entry which is preliminary data.</text>
</comment>
<sequence>MYKRIIVVVSSVLFSLLALLAFIITDLYDRDFPQAIGVKNRITLEFSESNLSITESLATLQKLDARWDMGLVKIAPDLTSDGDGQIFAALNDGGLSDQFTWFGSDDVGKIVGKERLETSYPDGFYLVTGDKTHLDDFKKALTSKGVKVGLEDASIFESLKFVVWERGFAAAVLSAFTLIITLALFWLSLKARDRALRVLGGVPTIRIQLQDFSGFLGLLFISAGIITFIATGYVIVFHGSVYVGPYLKALITLQLFVIAVSIMTVLIMSAFSWPSATMLATRQPAVKSLCSLSSVIQALTFLLVISAAGPAWSQYKHSTAMADEMAQWKQLADQVTIEFATDIGDMDIMEPRIRELVKDAEARDAASLSYTYTPEMANFREYAFVSFVNERWLDLVTKNKNESVVRPISQKDLPDDMEKMIQEEIEILSRDGRSEDLLEQLQFLRPVEGFRITIAQGGGGERLHFSDNVLLVVVPTIYETYNDSALTSMSSSKNIIFTGVSSTQKLLEEHQLDVHSLRKQGIQGELNIVYIAEEGIIQAQFASYIAWLQFLALIALIVAFTVSTAIRALITARLQAKRDFPLRLCGRSWMRIVQSRVAKEILIGAILMGVVLLLISDLNIGVSVVIIYGLLAVPVSHLFAVRWCFDGVSRRRI</sequence>
<protein>
    <submittedName>
        <fullName evidence="2">Uncharacterized protein</fullName>
    </submittedName>
</protein>
<keyword evidence="1" id="KW-0472">Membrane</keyword>
<dbReference type="EMBL" id="BJXW01000017">
    <property type="protein sequence ID" value="GEN31520.1"/>
    <property type="molecule type" value="Genomic_DNA"/>
</dbReference>
<keyword evidence="3" id="KW-1185">Reference proteome</keyword>
<feature type="transmembrane region" description="Helical" evidence="1">
    <location>
        <begin position="597"/>
        <end position="616"/>
    </location>
</feature>
<keyword evidence="1" id="KW-1133">Transmembrane helix</keyword>
<evidence type="ECO:0000313" key="2">
    <source>
        <dbReference type="EMBL" id="GEN31520.1"/>
    </source>
</evidence>
<dbReference type="OrthoDB" id="2936424at2"/>
<evidence type="ECO:0000313" key="3">
    <source>
        <dbReference type="Proteomes" id="UP000321491"/>
    </source>
</evidence>
<feature type="transmembrane region" description="Helical" evidence="1">
    <location>
        <begin position="292"/>
        <end position="312"/>
    </location>
</feature>
<feature type="transmembrane region" description="Helical" evidence="1">
    <location>
        <begin position="5"/>
        <end position="24"/>
    </location>
</feature>
<gene>
    <name evidence="2" type="ORF">CQU01_17580</name>
</gene>
<dbReference type="AlphaFoldDB" id="A0A511UY17"/>
<name>A0A511UY17_9BACI</name>
<feature type="transmembrane region" description="Helical" evidence="1">
    <location>
        <begin position="249"/>
        <end position="271"/>
    </location>
</feature>
<accession>A0A511UY17</accession>
<feature type="transmembrane region" description="Helical" evidence="1">
    <location>
        <begin position="215"/>
        <end position="237"/>
    </location>
</feature>
<feature type="transmembrane region" description="Helical" evidence="1">
    <location>
        <begin position="622"/>
        <end position="645"/>
    </location>
</feature>